<dbReference type="Pfam" id="PF00561">
    <property type="entry name" value="Abhydrolase_1"/>
    <property type="match status" value="1"/>
</dbReference>
<dbReference type="PRINTS" id="PR00412">
    <property type="entry name" value="EPOXHYDRLASE"/>
</dbReference>
<dbReference type="EMBL" id="JAAOAV010000079">
    <property type="protein sequence ID" value="KAF5604271.1"/>
    <property type="molecule type" value="Genomic_DNA"/>
</dbReference>
<evidence type="ECO:0000313" key="2">
    <source>
        <dbReference type="EMBL" id="KAF5604271.1"/>
    </source>
</evidence>
<dbReference type="AlphaFoldDB" id="A0A8H5PW03"/>
<organism evidence="2 3">
    <name type="scientific">Gibberella subglutinans</name>
    <name type="common">Fusarium subglutinans</name>
    <dbReference type="NCBI Taxonomy" id="42677"/>
    <lineage>
        <taxon>Eukaryota</taxon>
        <taxon>Fungi</taxon>
        <taxon>Dikarya</taxon>
        <taxon>Ascomycota</taxon>
        <taxon>Pezizomycotina</taxon>
        <taxon>Sordariomycetes</taxon>
        <taxon>Hypocreomycetidae</taxon>
        <taxon>Hypocreales</taxon>
        <taxon>Nectriaceae</taxon>
        <taxon>Fusarium</taxon>
        <taxon>Fusarium fujikuroi species complex</taxon>
    </lineage>
</organism>
<name>A0A8H5PW03_GIBSU</name>
<evidence type="ECO:0000313" key="3">
    <source>
        <dbReference type="Proteomes" id="UP000547976"/>
    </source>
</evidence>
<dbReference type="GO" id="GO:0003824">
    <property type="term" value="F:catalytic activity"/>
    <property type="evidence" value="ECO:0007669"/>
    <property type="project" value="InterPro"/>
</dbReference>
<sequence length="297" mass="32764">MPRHSSSVDGAELFYRHYAPEGRAPVIQSTKSLTLVLLHQWPLSSRMYDSILLSLCETHGYRVIAPDRRGFGKSDWSGQDPTVPISYKELGQDLSGLLERIQPGPFVFVATSMSTGEALMAYLNSSYVQENCQGMVWISTCLPYPTASPQNPKAMPQSAWDATVTALRQDRPNFIANGFKGPFGDSNSGAVTEKQVAFFENIFFEADPFAIERCLQIYSSEDLSEHLKRFGQIFQKPFLLIHGGGDKAVPAEVSAERVQESVPGAKLTLYEGGGHVLVLAHSDRLLEDIVEFTEGLA</sequence>
<gene>
    <name evidence="2" type="ORF">FSUBG_6889</name>
</gene>
<dbReference type="Proteomes" id="UP000547976">
    <property type="component" value="Unassembled WGS sequence"/>
</dbReference>
<dbReference type="InterPro" id="IPR000073">
    <property type="entry name" value="AB_hydrolase_1"/>
</dbReference>
<comment type="caution">
    <text evidence="2">The sequence shown here is derived from an EMBL/GenBank/DDBJ whole genome shotgun (WGS) entry which is preliminary data.</text>
</comment>
<dbReference type="PRINTS" id="PR00111">
    <property type="entry name" value="ABHYDROLASE"/>
</dbReference>
<protein>
    <submittedName>
        <fullName evidence="2">Arylesterase</fullName>
    </submittedName>
</protein>
<dbReference type="PANTHER" id="PTHR43689">
    <property type="entry name" value="HYDROLASE"/>
    <property type="match status" value="1"/>
</dbReference>
<dbReference type="PANTHER" id="PTHR43689:SF8">
    <property type="entry name" value="ALPHA_BETA-HYDROLASES SUPERFAMILY PROTEIN"/>
    <property type="match status" value="1"/>
</dbReference>
<keyword evidence="3" id="KW-1185">Reference proteome</keyword>
<dbReference type="InterPro" id="IPR029058">
    <property type="entry name" value="AB_hydrolase_fold"/>
</dbReference>
<dbReference type="OrthoDB" id="408373at2759"/>
<feature type="domain" description="AB hydrolase-1" evidence="1">
    <location>
        <begin position="34"/>
        <end position="172"/>
    </location>
</feature>
<accession>A0A8H5PW03</accession>
<proteinExistence type="predicted"/>
<dbReference type="RefSeq" id="XP_036537617.1">
    <property type="nucleotide sequence ID" value="XM_036685134.1"/>
</dbReference>
<dbReference type="GeneID" id="59319852"/>
<dbReference type="SUPFAM" id="SSF53474">
    <property type="entry name" value="alpha/beta-Hydrolases"/>
    <property type="match status" value="1"/>
</dbReference>
<evidence type="ECO:0000259" key="1">
    <source>
        <dbReference type="Pfam" id="PF00561"/>
    </source>
</evidence>
<dbReference type="InterPro" id="IPR000639">
    <property type="entry name" value="Epox_hydrolase-like"/>
</dbReference>
<reference evidence="2 3" key="1">
    <citation type="submission" date="2020-05" db="EMBL/GenBank/DDBJ databases">
        <title>Identification and distribution of gene clusters putatively required for synthesis of sphingolipid metabolism inhibitors in phylogenetically diverse species of the filamentous fungus Fusarium.</title>
        <authorList>
            <person name="Kim H.-S."/>
            <person name="Busman M."/>
            <person name="Brown D.W."/>
            <person name="Divon H."/>
            <person name="Uhlig S."/>
            <person name="Proctor R.H."/>
        </authorList>
    </citation>
    <scope>NUCLEOTIDE SEQUENCE [LARGE SCALE GENOMIC DNA]</scope>
    <source>
        <strain evidence="2 3">NRRL 66333</strain>
    </source>
</reference>
<dbReference type="Gene3D" id="3.40.50.1820">
    <property type="entry name" value="alpha/beta hydrolase"/>
    <property type="match status" value="1"/>
</dbReference>